<gene>
    <name evidence="1" type="ORF">GUITHDRAFT_119660</name>
</gene>
<organism evidence="1">
    <name type="scientific">Guillardia theta (strain CCMP2712)</name>
    <name type="common">Cryptophyte</name>
    <dbReference type="NCBI Taxonomy" id="905079"/>
    <lineage>
        <taxon>Eukaryota</taxon>
        <taxon>Cryptophyceae</taxon>
        <taxon>Pyrenomonadales</taxon>
        <taxon>Geminigeraceae</taxon>
        <taxon>Guillardia</taxon>
    </lineage>
</organism>
<dbReference type="RefSeq" id="XP_005821146.1">
    <property type="nucleotide sequence ID" value="XM_005821089.1"/>
</dbReference>
<evidence type="ECO:0000313" key="2">
    <source>
        <dbReference type="EnsemblProtists" id="EKX34166"/>
    </source>
</evidence>
<dbReference type="EnsemblProtists" id="EKX34166">
    <property type="protein sequence ID" value="EKX34166"/>
    <property type="gene ID" value="GUITHDRAFT_119660"/>
</dbReference>
<reference evidence="2" key="3">
    <citation type="submission" date="2016-03" db="UniProtKB">
        <authorList>
            <consortium name="EnsemblProtists"/>
        </authorList>
    </citation>
    <scope>IDENTIFICATION</scope>
</reference>
<dbReference type="Proteomes" id="UP000011087">
    <property type="component" value="Unassembled WGS sequence"/>
</dbReference>
<evidence type="ECO:0000313" key="1">
    <source>
        <dbReference type="EMBL" id="EKX34166.1"/>
    </source>
</evidence>
<dbReference type="HOGENOM" id="CLU_2745416_0_0_1"/>
<proteinExistence type="predicted"/>
<dbReference type="EMBL" id="JH993117">
    <property type="protein sequence ID" value="EKX34166.1"/>
    <property type="molecule type" value="Genomic_DNA"/>
</dbReference>
<reference evidence="3" key="2">
    <citation type="submission" date="2012-11" db="EMBL/GenBank/DDBJ databases">
        <authorList>
            <person name="Kuo A."/>
            <person name="Curtis B.A."/>
            <person name="Tanifuji G."/>
            <person name="Burki F."/>
            <person name="Gruber A."/>
            <person name="Irimia M."/>
            <person name="Maruyama S."/>
            <person name="Arias M.C."/>
            <person name="Ball S.G."/>
            <person name="Gile G.H."/>
            <person name="Hirakawa Y."/>
            <person name="Hopkins J.F."/>
            <person name="Rensing S.A."/>
            <person name="Schmutz J."/>
            <person name="Symeonidi A."/>
            <person name="Elias M."/>
            <person name="Eveleigh R.J."/>
            <person name="Herman E.K."/>
            <person name="Klute M.J."/>
            <person name="Nakayama T."/>
            <person name="Obornik M."/>
            <person name="Reyes-Prieto A."/>
            <person name="Armbrust E.V."/>
            <person name="Aves S.J."/>
            <person name="Beiko R.G."/>
            <person name="Coutinho P."/>
            <person name="Dacks J.B."/>
            <person name="Durnford D.G."/>
            <person name="Fast N.M."/>
            <person name="Green B.R."/>
            <person name="Grisdale C."/>
            <person name="Hempe F."/>
            <person name="Henrissat B."/>
            <person name="Hoppner M.P."/>
            <person name="Ishida K.-I."/>
            <person name="Kim E."/>
            <person name="Koreny L."/>
            <person name="Kroth P.G."/>
            <person name="Liu Y."/>
            <person name="Malik S.-B."/>
            <person name="Maier U.G."/>
            <person name="McRose D."/>
            <person name="Mock T."/>
            <person name="Neilson J.A."/>
            <person name="Onodera N.T."/>
            <person name="Poole A.M."/>
            <person name="Pritham E.J."/>
            <person name="Richards T.A."/>
            <person name="Rocap G."/>
            <person name="Roy S.W."/>
            <person name="Sarai C."/>
            <person name="Schaack S."/>
            <person name="Shirato S."/>
            <person name="Slamovits C.H."/>
            <person name="Spencer D.F."/>
            <person name="Suzuki S."/>
            <person name="Worden A.Z."/>
            <person name="Zauner S."/>
            <person name="Barry K."/>
            <person name="Bell C."/>
            <person name="Bharti A.K."/>
            <person name="Crow J.A."/>
            <person name="Grimwood J."/>
            <person name="Kramer R."/>
            <person name="Lindquist E."/>
            <person name="Lucas S."/>
            <person name="Salamov A."/>
            <person name="McFadden G.I."/>
            <person name="Lane C.E."/>
            <person name="Keeling P.J."/>
            <person name="Gray M.W."/>
            <person name="Grigoriev I.V."/>
            <person name="Archibald J.M."/>
        </authorList>
    </citation>
    <scope>NUCLEOTIDE SEQUENCE</scope>
    <source>
        <strain evidence="3">CCMP2712</strain>
    </source>
</reference>
<dbReference type="KEGG" id="gtt:GUITHDRAFT_119660"/>
<name>L1ID36_GUITC</name>
<sequence length="71" mass="7785">MFADVRQYVELATSSGLDAWAEEYLGHGKVQSDAWTTEYLGQDLNQKYPTASQFQFVCSVSSTGVVNCPTG</sequence>
<accession>L1ID36</accession>
<protein>
    <submittedName>
        <fullName evidence="1 2">Uncharacterized protein</fullName>
    </submittedName>
</protein>
<reference evidence="1 3" key="1">
    <citation type="journal article" date="2012" name="Nature">
        <title>Algal genomes reveal evolutionary mosaicism and the fate of nucleomorphs.</title>
        <authorList>
            <consortium name="DOE Joint Genome Institute"/>
            <person name="Curtis B.A."/>
            <person name="Tanifuji G."/>
            <person name="Burki F."/>
            <person name="Gruber A."/>
            <person name="Irimia M."/>
            <person name="Maruyama S."/>
            <person name="Arias M.C."/>
            <person name="Ball S.G."/>
            <person name="Gile G.H."/>
            <person name="Hirakawa Y."/>
            <person name="Hopkins J.F."/>
            <person name="Kuo A."/>
            <person name="Rensing S.A."/>
            <person name="Schmutz J."/>
            <person name="Symeonidi A."/>
            <person name="Elias M."/>
            <person name="Eveleigh R.J."/>
            <person name="Herman E.K."/>
            <person name="Klute M.J."/>
            <person name="Nakayama T."/>
            <person name="Obornik M."/>
            <person name="Reyes-Prieto A."/>
            <person name="Armbrust E.V."/>
            <person name="Aves S.J."/>
            <person name="Beiko R.G."/>
            <person name="Coutinho P."/>
            <person name="Dacks J.B."/>
            <person name="Durnford D.G."/>
            <person name="Fast N.M."/>
            <person name="Green B.R."/>
            <person name="Grisdale C.J."/>
            <person name="Hempel F."/>
            <person name="Henrissat B."/>
            <person name="Hoppner M.P."/>
            <person name="Ishida K."/>
            <person name="Kim E."/>
            <person name="Koreny L."/>
            <person name="Kroth P.G."/>
            <person name="Liu Y."/>
            <person name="Malik S.B."/>
            <person name="Maier U.G."/>
            <person name="McRose D."/>
            <person name="Mock T."/>
            <person name="Neilson J.A."/>
            <person name="Onodera N.T."/>
            <person name="Poole A.M."/>
            <person name="Pritham E.J."/>
            <person name="Richards T.A."/>
            <person name="Rocap G."/>
            <person name="Roy S.W."/>
            <person name="Sarai C."/>
            <person name="Schaack S."/>
            <person name="Shirato S."/>
            <person name="Slamovits C.H."/>
            <person name="Spencer D.F."/>
            <person name="Suzuki S."/>
            <person name="Worden A.Z."/>
            <person name="Zauner S."/>
            <person name="Barry K."/>
            <person name="Bell C."/>
            <person name="Bharti A.K."/>
            <person name="Crow J.A."/>
            <person name="Grimwood J."/>
            <person name="Kramer R."/>
            <person name="Lindquist E."/>
            <person name="Lucas S."/>
            <person name="Salamov A."/>
            <person name="McFadden G.I."/>
            <person name="Lane C.E."/>
            <person name="Keeling P.J."/>
            <person name="Gray M.W."/>
            <person name="Grigoriev I.V."/>
            <person name="Archibald J.M."/>
        </authorList>
    </citation>
    <scope>NUCLEOTIDE SEQUENCE</scope>
    <source>
        <strain evidence="1 3">CCMP2712</strain>
    </source>
</reference>
<keyword evidence="3" id="KW-1185">Reference proteome</keyword>
<dbReference type="AlphaFoldDB" id="L1ID36"/>
<evidence type="ECO:0000313" key="3">
    <source>
        <dbReference type="Proteomes" id="UP000011087"/>
    </source>
</evidence>
<dbReference type="PaxDb" id="55529-EKX34166"/>
<dbReference type="GeneID" id="17290905"/>